<dbReference type="SUPFAM" id="SSF54211">
    <property type="entry name" value="Ribosomal protein S5 domain 2-like"/>
    <property type="match status" value="1"/>
</dbReference>
<dbReference type="InterPro" id="IPR027065">
    <property type="entry name" value="Lon_Prtase"/>
</dbReference>
<keyword evidence="2" id="KW-0378">Hydrolase</keyword>
<dbReference type="RefSeq" id="WP_338536607.1">
    <property type="nucleotide sequence ID" value="NZ_AP028654.1"/>
</dbReference>
<dbReference type="Pfam" id="PF20436">
    <property type="entry name" value="LonB_AAA-LID"/>
    <property type="match status" value="1"/>
</dbReference>
<feature type="domain" description="Lon proteolytic" evidence="4">
    <location>
        <begin position="570"/>
        <end position="765"/>
    </location>
</feature>
<feature type="coiled-coil region" evidence="3">
    <location>
        <begin position="534"/>
        <end position="561"/>
    </location>
</feature>
<dbReference type="EMBL" id="AP028654">
    <property type="protein sequence ID" value="BEP28281.1"/>
    <property type="molecule type" value="Genomic_DNA"/>
</dbReference>
<evidence type="ECO:0000256" key="1">
    <source>
        <dbReference type="ARBA" id="ARBA00022670"/>
    </source>
</evidence>
<dbReference type="InterPro" id="IPR014721">
    <property type="entry name" value="Ribsml_uS5_D2-typ_fold_subgr"/>
</dbReference>
<dbReference type="GO" id="GO:0004176">
    <property type="term" value="F:ATP-dependent peptidase activity"/>
    <property type="evidence" value="ECO:0007669"/>
    <property type="project" value="UniProtKB-UniRule"/>
</dbReference>
<dbReference type="InterPro" id="IPR020568">
    <property type="entry name" value="Ribosomal_Su5_D2-typ_SF"/>
</dbReference>
<protein>
    <recommendedName>
        <fullName evidence="2">endopeptidase La</fullName>
        <ecNumber evidence="2">3.4.21.53</ecNumber>
    </recommendedName>
</protein>
<reference evidence="5 6" key="1">
    <citation type="submission" date="2023-08" db="EMBL/GenBank/DDBJ databases">
        <title>Helicovermis profunda gen. nov., sp. nov., a novel mesophilic, fermentative bacterium within the Bacillota from a deep-sea hydrothermal vent chimney.</title>
        <authorList>
            <person name="Miyazaki U."/>
            <person name="Mizutani D."/>
            <person name="Hashimoto Y."/>
            <person name="Tame A."/>
            <person name="Sawayama S."/>
            <person name="Miyazaki J."/>
            <person name="Takai K."/>
            <person name="Nakagawa S."/>
        </authorList>
    </citation>
    <scope>NUCLEOTIDE SEQUENCE [LARGE SCALE GENOMIC DNA]</scope>
    <source>
        <strain evidence="5 6">S502</strain>
    </source>
</reference>
<evidence type="ECO:0000313" key="6">
    <source>
        <dbReference type="Proteomes" id="UP001321786"/>
    </source>
</evidence>
<dbReference type="GO" id="GO:0005524">
    <property type="term" value="F:ATP binding"/>
    <property type="evidence" value="ECO:0007669"/>
    <property type="project" value="UniProtKB-KW"/>
</dbReference>
<dbReference type="InterPro" id="IPR046844">
    <property type="entry name" value="Lon-like_helical"/>
</dbReference>
<keyword evidence="2" id="KW-0720">Serine protease</keyword>
<dbReference type="Proteomes" id="UP001321786">
    <property type="component" value="Chromosome"/>
</dbReference>
<organism evidence="5 6">
    <name type="scientific">Helicovermis profundi</name>
    <dbReference type="NCBI Taxonomy" id="3065157"/>
    <lineage>
        <taxon>Bacteria</taxon>
        <taxon>Bacillati</taxon>
        <taxon>Bacillota</taxon>
        <taxon>Clostridia</taxon>
        <taxon>Helicovermis</taxon>
    </lineage>
</organism>
<dbReference type="Pfam" id="PF13654">
    <property type="entry name" value="AAA_32"/>
    <property type="match status" value="1"/>
</dbReference>
<comment type="similarity">
    <text evidence="2">Belongs to the peptidase S16 family.</text>
</comment>
<evidence type="ECO:0000256" key="3">
    <source>
        <dbReference type="SAM" id="Coils"/>
    </source>
</evidence>
<dbReference type="PROSITE" id="PS51786">
    <property type="entry name" value="LON_PROTEOLYTIC"/>
    <property type="match status" value="1"/>
</dbReference>
<dbReference type="InterPro" id="IPR041699">
    <property type="entry name" value="AAA_32"/>
</dbReference>
<dbReference type="Pfam" id="PF05362">
    <property type="entry name" value="Lon_C"/>
    <property type="match status" value="1"/>
</dbReference>
<name>A0AAU9ELZ6_9FIRM</name>
<dbReference type="Pfam" id="PF20437">
    <property type="entry name" value="LonC_helical"/>
    <property type="match status" value="1"/>
</dbReference>
<evidence type="ECO:0000256" key="2">
    <source>
        <dbReference type="PROSITE-ProRule" id="PRU01122"/>
    </source>
</evidence>
<keyword evidence="1 2" id="KW-0645">Protease</keyword>
<feature type="active site" evidence="2">
    <location>
        <position position="660"/>
    </location>
</feature>
<dbReference type="GO" id="GO:0004252">
    <property type="term" value="F:serine-type endopeptidase activity"/>
    <property type="evidence" value="ECO:0007669"/>
    <property type="project" value="UniProtKB-UniRule"/>
</dbReference>
<keyword evidence="6" id="KW-1185">Reference proteome</keyword>
<accession>A0AAU9ELZ6</accession>
<dbReference type="KEGG" id="hprf:HLPR_06120"/>
<dbReference type="SUPFAM" id="SSF52540">
    <property type="entry name" value="P-loop containing nucleoside triphosphate hydrolases"/>
    <property type="match status" value="1"/>
</dbReference>
<dbReference type="GO" id="GO:0006508">
    <property type="term" value="P:proteolysis"/>
    <property type="evidence" value="ECO:0007669"/>
    <property type="project" value="UniProtKB-KW"/>
</dbReference>
<sequence>MRHYMDKYRVKVDELSSKCDKKCLNFKSTAEIEPLKGIMGQDRAVEAIEFALGMKKKGYNIYVSGSWGTGRNSYVNQLTYKEAKNQKAPKDWIYVNNFKNFRNPIAIGLETGEGKNFIRSMEFMIVFFKKEIQNVFSSKEYENTRAIILEEYSNETDKIILELNKIGRNYGFKFIQNEKGLISIPLKNGEAMNEEEYKNISDEEYEKLKEKSNELSLETVEYFNELRKSEENYRLRIKNLDEQMGRKVVSFHLMNIREKYKDNKNISLYFDYLTDDIVDHLDKFKGEEEEPENPALAMIAPKSKKIFFNRYKINLFVDNSEKKHAPVVFASNPSYYNILGSIEYRNEYGVMKTDFMQIKPGALHEANGGYLIVLAKDILTMPYAWKGIKRAMLDGKVSIESIGSQYGTVVSQTLKPQPIPLNVKVIVIGDAYTYQMLYNYDEEFRKLFKIMADFDIEMNRNEENIMKITSFIKKHIEEENLKEFSSSAIAKIIEYSSRLADDQLKLSSHLSKLVDVVYESDRWAEISGDKFVKEEHIEKTLEQIKKRNQKYEEKIMEMFESADYLIDVDGEKVGEINGLAVTGSGQYSFGKPSKITVATYKGRAGIVNIEREARTSGAIHDKGVLILTGYLGYKFAQNRPLALTATIVFEQLYSGVDGDSASSTELYAILSSLSGIPIKQGIAVTGSVNQRGIIQPIGGINEKIEGFYKVCKLKGITGKQGVMMPHQNVKNLMLSSEVIEAVKKGEFHIYAVTTIDEGIEILTGHKAGTLNKNGKFTKNSIHFLVDKKLDILAQPILKRNSDGKTK</sequence>
<feature type="coiled-coil region" evidence="3">
    <location>
        <begin position="198"/>
        <end position="243"/>
    </location>
</feature>
<dbReference type="PRINTS" id="PR00830">
    <property type="entry name" value="ENDOLAPTASE"/>
</dbReference>
<evidence type="ECO:0000313" key="5">
    <source>
        <dbReference type="EMBL" id="BEP28281.1"/>
    </source>
</evidence>
<proteinExistence type="inferred from homology"/>
<gene>
    <name evidence="5" type="ORF">HLPR_06120</name>
</gene>
<dbReference type="EC" id="3.4.21.53" evidence="2"/>
<dbReference type="InterPro" id="IPR046843">
    <property type="entry name" value="LonB_AAA-LID"/>
</dbReference>
<dbReference type="Gene3D" id="1.10.8.60">
    <property type="match status" value="1"/>
</dbReference>
<keyword evidence="3" id="KW-0175">Coiled coil</keyword>
<evidence type="ECO:0000259" key="4">
    <source>
        <dbReference type="PROSITE" id="PS51786"/>
    </source>
</evidence>
<dbReference type="Gene3D" id="3.40.50.300">
    <property type="entry name" value="P-loop containing nucleotide triphosphate hydrolases"/>
    <property type="match status" value="2"/>
</dbReference>
<dbReference type="PANTHER" id="PTHR10046">
    <property type="entry name" value="ATP DEPENDENT LON PROTEASE FAMILY MEMBER"/>
    <property type="match status" value="1"/>
</dbReference>
<comment type="catalytic activity">
    <reaction evidence="2">
        <text>Hydrolysis of proteins in presence of ATP.</text>
        <dbReference type="EC" id="3.4.21.53"/>
    </reaction>
</comment>
<keyword evidence="5" id="KW-0547">Nucleotide-binding</keyword>
<keyword evidence="5" id="KW-0067">ATP-binding</keyword>
<dbReference type="Gene3D" id="3.30.230.10">
    <property type="match status" value="1"/>
</dbReference>
<dbReference type="InterPro" id="IPR008269">
    <property type="entry name" value="Lon_proteolytic"/>
</dbReference>
<dbReference type="GO" id="GO:0030163">
    <property type="term" value="P:protein catabolic process"/>
    <property type="evidence" value="ECO:0007669"/>
    <property type="project" value="InterPro"/>
</dbReference>
<feature type="active site" evidence="2">
    <location>
        <position position="703"/>
    </location>
</feature>
<dbReference type="AlphaFoldDB" id="A0AAU9ELZ6"/>
<dbReference type="InterPro" id="IPR027417">
    <property type="entry name" value="P-loop_NTPase"/>
</dbReference>